<gene>
    <name evidence="3" type="ORF">GGX14DRAFT_555160</name>
</gene>
<feature type="chain" id="PRO_5042098023" description="Extracellular membrane protein CFEM domain-containing protein" evidence="2">
    <location>
        <begin position="22"/>
        <end position="231"/>
    </location>
</feature>
<keyword evidence="4" id="KW-1185">Reference proteome</keyword>
<dbReference type="AlphaFoldDB" id="A0AAD6YU37"/>
<evidence type="ECO:0000256" key="1">
    <source>
        <dbReference type="SAM" id="MobiDB-lite"/>
    </source>
</evidence>
<comment type="caution">
    <text evidence="3">The sequence shown here is derived from an EMBL/GenBank/DDBJ whole genome shotgun (WGS) entry which is preliminary data.</text>
</comment>
<proteinExistence type="predicted"/>
<keyword evidence="2" id="KW-0732">Signal</keyword>
<feature type="region of interest" description="Disordered" evidence="1">
    <location>
        <begin position="159"/>
        <end position="210"/>
    </location>
</feature>
<accession>A0AAD6YU37</accession>
<evidence type="ECO:0000313" key="3">
    <source>
        <dbReference type="EMBL" id="KAJ7229122.1"/>
    </source>
</evidence>
<reference evidence="3" key="1">
    <citation type="submission" date="2023-03" db="EMBL/GenBank/DDBJ databases">
        <title>Massive genome expansion in bonnet fungi (Mycena s.s.) driven by repeated elements and novel gene families across ecological guilds.</title>
        <authorList>
            <consortium name="Lawrence Berkeley National Laboratory"/>
            <person name="Harder C.B."/>
            <person name="Miyauchi S."/>
            <person name="Viragh M."/>
            <person name="Kuo A."/>
            <person name="Thoen E."/>
            <person name="Andreopoulos B."/>
            <person name="Lu D."/>
            <person name="Skrede I."/>
            <person name="Drula E."/>
            <person name="Henrissat B."/>
            <person name="Morin E."/>
            <person name="Kohler A."/>
            <person name="Barry K."/>
            <person name="LaButti K."/>
            <person name="Morin E."/>
            <person name="Salamov A."/>
            <person name="Lipzen A."/>
            <person name="Mereny Z."/>
            <person name="Hegedus B."/>
            <person name="Baldrian P."/>
            <person name="Stursova M."/>
            <person name="Weitz H."/>
            <person name="Taylor A."/>
            <person name="Grigoriev I.V."/>
            <person name="Nagy L.G."/>
            <person name="Martin F."/>
            <person name="Kauserud H."/>
        </authorList>
    </citation>
    <scope>NUCLEOTIDE SEQUENCE</scope>
    <source>
        <strain evidence="3">9144</strain>
    </source>
</reference>
<evidence type="ECO:0000256" key="2">
    <source>
        <dbReference type="SAM" id="SignalP"/>
    </source>
</evidence>
<dbReference type="Proteomes" id="UP001219525">
    <property type="component" value="Unassembled WGS sequence"/>
</dbReference>
<dbReference type="EMBL" id="JARJCW010000002">
    <property type="protein sequence ID" value="KAJ7229122.1"/>
    <property type="molecule type" value="Genomic_DNA"/>
</dbReference>
<evidence type="ECO:0008006" key="5">
    <source>
        <dbReference type="Google" id="ProtNLM"/>
    </source>
</evidence>
<feature type="compositionally biased region" description="Low complexity" evidence="1">
    <location>
        <begin position="159"/>
        <end position="209"/>
    </location>
</feature>
<evidence type="ECO:0000313" key="4">
    <source>
        <dbReference type="Proteomes" id="UP001219525"/>
    </source>
</evidence>
<sequence length="231" mass="23581">MLLRTIPVSFCLLYLAQMVAAAELPSSVRHISLTGSLRRGLSDIPAACQTDCDPFAPFLDGQTCPVTQCCSIAFGRGYFDCFMCVGNATHSTDYTLAQEFVDVVITSCDSEGITLPVLTLPGQDPNRTLATTLPAGASSIPVFAGSAAVRTTISGAMRSASSTTAMTESSTSLQGSATASSPPQSTVTSPPSAASNSAASPGPSTPSSAMAVRPRVGLHIVLGLAALIVFA</sequence>
<feature type="signal peptide" evidence="2">
    <location>
        <begin position="1"/>
        <end position="21"/>
    </location>
</feature>
<name>A0AAD6YU37_9AGAR</name>
<organism evidence="3 4">
    <name type="scientific">Mycena pura</name>
    <dbReference type="NCBI Taxonomy" id="153505"/>
    <lineage>
        <taxon>Eukaryota</taxon>
        <taxon>Fungi</taxon>
        <taxon>Dikarya</taxon>
        <taxon>Basidiomycota</taxon>
        <taxon>Agaricomycotina</taxon>
        <taxon>Agaricomycetes</taxon>
        <taxon>Agaricomycetidae</taxon>
        <taxon>Agaricales</taxon>
        <taxon>Marasmiineae</taxon>
        <taxon>Mycenaceae</taxon>
        <taxon>Mycena</taxon>
    </lineage>
</organism>
<protein>
    <recommendedName>
        <fullName evidence="5">Extracellular membrane protein CFEM domain-containing protein</fullName>
    </recommendedName>
</protein>